<feature type="region of interest" description="Disordered" evidence="1">
    <location>
        <begin position="1584"/>
        <end position="1606"/>
    </location>
</feature>
<dbReference type="PANTHER" id="PTHR39596:SF2">
    <property type="entry name" value="HET DOMAIN PROTEIN (AFU_ORTHOLOGUE AFUA_1G17550)-RELATED"/>
    <property type="match status" value="1"/>
</dbReference>
<feature type="compositionally biased region" description="Basic and acidic residues" evidence="1">
    <location>
        <begin position="1596"/>
        <end position="1606"/>
    </location>
</feature>
<sequence length="1909" mass="209742">MLSTVLARHGAGTTTQLVRDQGPVGLQKPRPPKLQAPTIPQAYAYHKLLVKKVTGPAVTDDQIGYDAFDDDSDQRDDSSSDDDPDDQCLVRQRGHHDDRDRSIQADGLEFRSCLLSDGNYHGAQDDDSSPSSSCANSGFRAGLWATNPNFISELTESKAAFLSQLAYLCIEARVRRCSHGPCVAVKQTMAVTAPDCGWTAFREWALVCMSCQAGMGEDEKLSRAHTHLARAISGCCRILKRNLIQANRKAEERRRFAPGKRGESRQIHLAHVASVVYWMAGIQSQMGIGPSDRFDGWPGDRLLLSIITLPAIERAAHKVEGMGICKTRFWSLINASDRKQHDLPDIAGALEPHKESLQHDGHGFCTPSKCQWAQMNSTSVTRLHKCDRGNHGGGRGGTAEAGTKSCHQKRFPTELLETALELGKSTAWLCRSAKLSGPGVPYVAISHVWSDGTGVGPEDPGTVNSCLFDFFADIAQRLGCEAIWWDALSIPTRPKARSKALNVMHANYANAEYTVVHDAYLLNFPWGDDGSPCVALVLSTWFTRGWTALELAMSKRVKVLFRDPTGQCGGTVIKDLDEDVLARGPGVASRAHWLATTLVRRLRRPIGNVGDLLAILSCRSTSWARDRAVIAALLAGVPDCDFTLGESLITAEVLKYVGKIPYACLFHGKPTMRSRGGFSWCAATLEDMPVESPGSGIADGPASKSSRSSSYDVLEIDETGAVEGKWRCRTLSAEDVDRVKAYGNDLAAVVKVKTALLHWERCLLLRHPRDQLLAMSEESLALLVVPTSLVRHGPLLKCRYIGAVFERSSSHLGRPLPSPWSKNHFWTVRLGGTDNGSRGMRGCKVEDLMRAYSGNGSWDKDEWNDDSDDDDDHDASVKADDSEDESLLHFGEVSETGCAASSAWGLDSGLGEELGNSRQPESPNARVLEVDSTPPQASREHLITALRTNNEAAARYLVSNGVDLEGCVPLSLIAGPSGLPSEKALVGVKMLGDIYSDHGRLDCAIKTYRCVIDSHYHNFDRRRPMHRLSTKYSLANVHLRQAKMLEQSGEEGGGGDGLAEHLDNAQRLFEEILEECKQPKRQRRGARHVGMSLKLSAAHTQNSNHAPEDKKEVVNRIGDEERWYRLELDTIAELALLQVAKFRFDDAAEVYKQALRKFGGGAAGDIIEAFSSFRSSCHGLAGLGKGEDGLEAAAAVYQRALGRFNTMFHTHHILIAITSLNLGVNYMLRSKHAEAEVQLSRAYGGIVKHFWPSATDKAAGDLSRTWNQEHAILGLTRFNLGLLFCSQQRLDDAELQLQQARKMARPKGVQGASAASDDATLIRLSADYALSKVELLRQKPDFDKVTTLLETILETAKTQKVARPLIFRATLGQAKVRYFRDCDSSAAVDLCKEAISMSDRQTHDQSSRLDGAATDVCEARAFLGAVYESQGRLAEAEKEVELALKGLELLGGVKTLPYLQAAVQISSIYAKKNDMERAERVLGEAYSSYVETMGAFCQATLQTSLSLGRLYLDMKTLNKAEEACERARHGFDETLGPNHRSTAEAARALGAVYFAMGKLGKSKAMYEQAFSAFSNVSTACSELRNNGNAKKPIRGSSERRSAGRSADRAAVVTDEAALLCAMDLAGVYAAFREVESKKKAKRMYLLAIRGFRGSGKWHSMDGNEAKLRYGRFCRERMDFTRAEHYIVEAREGFRRLADGPSGSRPARVKYLEAQLCLGQLRLDKSASRRRRADREEEEEEEEEEDGDDLDCLRGTAEAEELIENAREELVELLGDQDALALEASLILGHLWLQDSTKQKEGKEMLESVLGSDSTGGGVLSPGHPKKFKVMEILIAFSMRQEDAASVSKWKDELWKELVRAYDVDLAAMIMDMTGNLRQPIGCPYEAASDTSDGDTDFSDQAEGLCQLTM</sequence>
<proteinExistence type="predicted"/>
<feature type="region of interest" description="Disordered" evidence="1">
    <location>
        <begin position="1727"/>
        <end position="1749"/>
    </location>
</feature>
<dbReference type="PANTHER" id="PTHR39596">
    <property type="match status" value="1"/>
</dbReference>
<reference evidence="2" key="2">
    <citation type="submission" date="2023-06" db="EMBL/GenBank/DDBJ databases">
        <authorList>
            <consortium name="Lawrence Berkeley National Laboratory"/>
            <person name="Mondo S.J."/>
            <person name="Hensen N."/>
            <person name="Bonometti L."/>
            <person name="Westerberg I."/>
            <person name="Brannstrom I.O."/>
            <person name="Guillou S."/>
            <person name="Cros-Aarteil S."/>
            <person name="Calhoun S."/>
            <person name="Haridas S."/>
            <person name="Kuo A."/>
            <person name="Pangilinan J."/>
            <person name="Riley R."/>
            <person name="Labutti K."/>
            <person name="Andreopoulos B."/>
            <person name="Lipzen A."/>
            <person name="Chen C."/>
            <person name="Yanf M."/>
            <person name="Daum C."/>
            <person name="Ng V."/>
            <person name="Clum A."/>
            <person name="Steindorff A."/>
            <person name="Ohm R."/>
            <person name="Martin F."/>
            <person name="Silar P."/>
            <person name="Natvig D."/>
            <person name="Lalanne C."/>
            <person name="Gautier V."/>
            <person name="Ament-Velasquez S.L."/>
            <person name="Kruys A."/>
            <person name="Hutchinson M.I."/>
            <person name="Powell A.J."/>
            <person name="Barry K."/>
            <person name="Miller A.N."/>
            <person name="Grigoriev I.V."/>
            <person name="Debuchy R."/>
            <person name="Gladieux P."/>
            <person name="Thoren M.H."/>
            <person name="Johannesson H."/>
        </authorList>
    </citation>
    <scope>NUCLEOTIDE SEQUENCE</scope>
    <source>
        <strain evidence="2">PSN324</strain>
    </source>
</reference>
<organism evidence="2 3">
    <name type="scientific">Cladorrhinum samala</name>
    <dbReference type="NCBI Taxonomy" id="585594"/>
    <lineage>
        <taxon>Eukaryota</taxon>
        <taxon>Fungi</taxon>
        <taxon>Dikarya</taxon>
        <taxon>Ascomycota</taxon>
        <taxon>Pezizomycotina</taxon>
        <taxon>Sordariomycetes</taxon>
        <taxon>Sordariomycetidae</taxon>
        <taxon>Sordariales</taxon>
        <taxon>Podosporaceae</taxon>
        <taxon>Cladorrhinum</taxon>
    </lineage>
</organism>
<reference evidence="2" key="1">
    <citation type="journal article" date="2023" name="Mol. Phylogenet. Evol.">
        <title>Genome-scale phylogeny and comparative genomics of the fungal order Sordariales.</title>
        <authorList>
            <person name="Hensen N."/>
            <person name="Bonometti L."/>
            <person name="Westerberg I."/>
            <person name="Brannstrom I.O."/>
            <person name="Guillou S."/>
            <person name="Cros-Aarteil S."/>
            <person name="Calhoun S."/>
            <person name="Haridas S."/>
            <person name="Kuo A."/>
            <person name="Mondo S."/>
            <person name="Pangilinan J."/>
            <person name="Riley R."/>
            <person name="LaButti K."/>
            <person name="Andreopoulos B."/>
            <person name="Lipzen A."/>
            <person name="Chen C."/>
            <person name="Yan M."/>
            <person name="Daum C."/>
            <person name="Ng V."/>
            <person name="Clum A."/>
            <person name="Steindorff A."/>
            <person name="Ohm R.A."/>
            <person name="Martin F."/>
            <person name="Silar P."/>
            <person name="Natvig D.O."/>
            <person name="Lalanne C."/>
            <person name="Gautier V."/>
            <person name="Ament-Velasquez S.L."/>
            <person name="Kruys A."/>
            <person name="Hutchinson M.I."/>
            <person name="Powell A.J."/>
            <person name="Barry K."/>
            <person name="Miller A.N."/>
            <person name="Grigoriev I.V."/>
            <person name="Debuchy R."/>
            <person name="Gladieux P."/>
            <person name="Hiltunen Thoren M."/>
            <person name="Johannesson H."/>
        </authorList>
    </citation>
    <scope>NUCLEOTIDE SEQUENCE</scope>
    <source>
        <strain evidence="2">PSN324</strain>
    </source>
</reference>
<feature type="region of interest" description="Disordered" evidence="1">
    <location>
        <begin position="856"/>
        <end position="885"/>
    </location>
</feature>
<feature type="compositionally biased region" description="Acidic residues" evidence="1">
    <location>
        <begin position="1735"/>
        <end position="1749"/>
    </location>
</feature>
<comment type="caution">
    <text evidence="2">The sequence shown here is derived from an EMBL/GenBank/DDBJ whole genome shotgun (WGS) entry which is preliminary data.</text>
</comment>
<evidence type="ECO:0000256" key="1">
    <source>
        <dbReference type="SAM" id="MobiDB-lite"/>
    </source>
</evidence>
<accession>A0AAV9HU74</accession>
<gene>
    <name evidence="2" type="ORF">QBC42DRAFT_223704</name>
</gene>
<protein>
    <submittedName>
        <fullName evidence="2">Uncharacterized protein</fullName>
    </submittedName>
</protein>
<feature type="compositionally biased region" description="Acidic residues" evidence="1">
    <location>
        <begin position="67"/>
        <end position="86"/>
    </location>
</feature>
<dbReference type="SUPFAM" id="SSF48452">
    <property type="entry name" value="TPR-like"/>
    <property type="match status" value="3"/>
</dbReference>
<name>A0AAV9HU74_9PEZI</name>
<dbReference type="Proteomes" id="UP001321749">
    <property type="component" value="Unassembled WGS sequence"/>
</dbReference>
<dbReference type="EMBL" id="MU864964">
    <property type="protein sequence ID" value="KAK4463042.1"/>
    <property type="molecule type" value="Genomic_DNA"/>
</dbReference>
<dbReference type="InterPro" id="IPR011990">
    <property type="entry name" value="TPR-like_helical_dom_sf"/>
</dbReference>
<dbReference type="Pfam" id="PF13424">
    <property type="entry name" value="TPR_12"/>
    <property type="match status" value="1"/>
</dbReference>
<feature type="region of interest" description="Disordered" evidence="1">
    <location>
        <begin position="60"/>
        <end position="102"/>
    </location>
</feature>
<dbReference type="Gene3D" id="1.25.40.10">
    <property type="entry name" value="Tetratricopeptide repeat domain"/>
    <property type="match status" value="2"/>
</dbReference>
<feature type="region of interest" description="Disordered" evidence="1">
    <location>
        <begin position="1"/>
        <end position="36"/>
    </location>
</feature>
<keyword evidence="3" id="KW-1185">Reference proteome</keyword>
<evidence type="ECO:0000313" key="3">
    <source>
        <dbReference type="Proteomes" id="UP001321749"/>
    </source>
</evidence>
<dbReference type="InterPro" id="IPR019734">
    <property type="entry name" value="TPR_rpt"/>
</dbReference>
<feature type="compositionally biased region" description="Acidic residues" evidence="1">
    <location>
        <begin position="862"/>
        <end position="873"/>
    </location>
</feature>
<feature type="region of interest" description="Disordered" evidence="1">
    <location>
        <begin position="910"/>
        <end position="936"/>
    </location>
</feature>
<dbReference type="SMART" id="SM00028">
    <property type="entry name" value="TPR"/>
    <property type="match status" value="6"/>
</dbReference>
<evidence type="ECO:0000313" key="2">
    <source>
        <dbReference type="EMBL" id="KAK4463042.1"/>
    </source>
</evidence>